<evidence type="ECO:0000256" key="8">
    <source>
        <dbReference type="PROSITE-ProRule" id="PRU01360"/>
    </source>
</evidence>
<keyword evidence="4 8" id="KW-0812">Transmembrane</keyword>
<evidence type="ECO:0000256" key="4">
    <source>
        <dbReference type="ARBA" id="ARBA00022692"/>
    </source>
</evidence>
<reference evidence="12 13" key="1">
    <citation type="submission" date="2018-08" db="EMBL/GenBank/DDBJ databases">
        <title>Draft genome sequence of Pseudoalteromonas donghaensis HJ51.</title>
        <authorList>
            <person name="Oh J."/>
            <person name="Roh D."/>
        </authorList>
    </citation>
    <scope>NUCLEOTIDE SEQUENCE [LARGE SCALE GENOMIC DNA]</scope>
    <source>
        <strain evidence="12 13">HJ51</strain>
    </source>
</reference>
<accession>A0AAD0WD20</accession>
<dbReference type="GO" id="GO:0009279">
    <property type="term" value="C:cell outer membrane"/>
    <property type="evidence" value="ECO:0007669"/>
    <property type="project" value="UniProtKB-SubCell"/>
</dbReference>
<dbReference type="PANTHER" id="PTHR30069">
    <property type="entry name" value="TONB-DEPENDENT OUTER MEMBRANE RECEPTOR"/>
    <property type="match status" value="1"/>
</dbReference>
<feature type="domain" description="TonB-dependent receptor plug" evidence="11">
    <location>
        <begin position="38"/>
        <end position="139"/>
    </location>
</feature>
<dbReference type="PANTHER" id="PTHR30069:SF40">
    <property type="entry name" value="TONB-DEPENDENT RECEPTOR NMB0964-RELATED"/>
    <property type="match status" value="1"/>
</dbReference>
<dbReference type="GO" id="GO:0015344">
    <property type="term" value="F:siderophore uptake transmembrane transporter activity"/>
    <property type="evidence" value="ECO:0007669"/>
    <property type="project" value="TreeGrafter"/>
</dbReference>
<evidence type="ECO:0000259" key="11">
    <source>
        <dbReference type="Pfam" id="PF07715"/>
    </source>
</evidence>
<comment type="subcellular location">
    <subcellularLocation>
        <location evidence="1 8">Cell outer membrane</location>
        <topology evidence="1 8">Multi-pass membrane protein</topology>
    </subcellularLocation>
</comment>
<dbReference type="Gene3D" id="2.170.130.10">
    <property type="entry name" value="TonB-dependent receptor, plug domain"/>
    <property type="match status" value="1"/>
</dbReference>
<dbReference type="InterPro" id="IPR039426">
    <property type="entry name" value="TonB-dep_rcpt-like"/>
</dbReference>
<dbReference type="Pfam" id="PF07715">
    <property type="entry name" value="Plug"/>
    <property type="match status" value="1"/>
</dbReference>
<evidence type="ECO:0000256" key="7">
    <source>
        <dbReference type="ARBA" id="ARBA00023237"/>
    </source>
</evidence>
<keyword evidence="3 8" id="KW-1134">Transmembrane beta strand</keyword>
<keyword evidence="7 8" id="KW-0998">Cell outer membrane</keyword>
<dbReference type="EMBL" id="CP032090">
    <property type="protein sequence ID" value="AXV65890.1"/>
    <property type="molecule type" value="Genomic_DNA"/>
</dbReference>
<dbReference type="GO" id="GO:0044718">
    <property type="term" value="P:siderophore transmembrane transport"/>
    <property type="evidence" value="ECO:0007669"/>
    <property type="project" value="TreeGrafter"/>
</dbReference>
<organism evidence="12 13">
    <name type="scientific">Pseudoalteromonas lipolytica</name>
    <dbReference type="NCBI Taxonomy" id="570156"/>
    <lineage>
        <taxon>Bacteria</taxon>
        <taxon>Pseudomonadati</taxon>
        <taxon>Pseudomonadota</taxon>
        <taxon>Gammaproteobacteria</taxon>
        <taxon>Alteromonadales</taxon>
        <taxon>Pseudoalteromonadaceae</taxon>
        <taxon>Pseudoalteromonas</taxon>
    </lineage>
</organism>
<dbReference type="SUPFAM" id="SSF56935">
    <property type="entry name" value="Porins"/>
    <property type="match status" value="1"/>
</dbReference>
<evidence type="ECO:0000256" key="2">
    <source>
        <dbReference type="ARBA" id="ARBA00022448"/>
    </source>
</evidence>
<dbReference type="Proteomes" id="UP000264605">
    <property type="component" value="Chromosome"/>
</dbReference>
<evidence type="ECO:0000313" key="12">
    <source>
        <dbReference type="EMBL" id="AXV65890.1"/>
    </source>
</evidence>
<dbReference type="PROSITE" id="PS52016">
    <property type="entry name" value="TONB_DEPENDENT_REC_3"/>
    <property type="match status" value="1"/>
</dbReference>
<evidence type="ECO:0000256" key="1">
    <source>
        <dbReference type="ARBA" id="ARBA00004571"/>
    </source>
</evidence>
<keyword evidence="5 9" id="KW-0798">TonB box</keyword>
<protein>
    <submittedName>
        <fullName evidence="12">TonB-dependent receptor</fullName>
    </submittedName>
</protein>
<evidence type="ECO:0000256" key="6">
    <source>
        <dbReference type="ARBA" id="ARBA00023136"/>
    </source>
</evidence>
<gene>
    <name evidence="12" type="ORF">D0907_11735</name>
</gene>
<feature type="domain" description="TonB-dependent receptor-like beta-barrel" evidence="10">
    <location>
        <begin position="266"/>
        <end position="725"/>
    </location>
</feature>
<dbReference type="InterPro" id="IPR036942">
    <property type="entry name" value="Beta-barrel_TonB_sf"/>
</dbReference>
<dbReference type="Pfam" id="PF00593">
    <property type="entry name" value="TonB_dep_Rec_b-barrel"/>
    <property type="match status" value="1"/>
</dbReference>
<sequence>MKFKISLLCLGISSSMHANEIEHIEIKSDIKDYSPINQVAVGKSVLSGDLLEQQKATTLGDTLSQIPSVSASFFGSSASRPQIRGQGGQRVLITSNGMPIRDMSAVSDDQLIPIEPFFAESITVLKGARATIPFSGEAMAGIVDINDGRIPLQQGIEKEDKLEIQTGYNAPSSVLGTASGQEHDFAYNVNLLYREQSDYKVPHTSKAADCSNWDSLVLNSQQVSQCQVSLARPTWEHDGTQFVDVTPIEQQIITHQLANSKNKVVNSSYYQTNLTFGGSQRFDDEQLFGMSVNYNSANRAIPGFVHIARPAVHSHDAQQTEQSGNIRIYSSQYRIDALYQKHFSANPYLNEFNIKAVYSKQLDDENLDESSVNTFVLKNWQLSPTLNYQFTEQFAGTFGLVVDRSEKQGSGKNNYLPDINAKRQGAYILQDAAIGPVSLQIGARYEKVNYTPTINDHYQPGRGQGAAIKDNEFELFNHSLSANWDISSFWYVDASTTHAERAPGINELYASNPHYALLIEEQGNSSLEKEVNKAHEIGTGFHFDNLSLTASWYKNNYDNYIYLSSTGVYRGGVYVKEWRQADTLNKGFEVELNYTLNTQNLGDFTFTAYADETKNTPVYQFDGSYDPFTPEAFFNPDEAQEAEYFRRRLEGDSIPRTPADSYGAAIHWQFENIKTTIDYQHSKAQEQLAKFEHASPSYYSMGMNMRYANSLLGFDNELFITIDNLTNQEIRPHQSYLRYLAPQPGRSIALGIRTAL</sequence>
<dbReference type="InterPro" id="IPR012910">
    <property type="entry name" value="Plug_dom"/>
</dbReference>
<evidence type="ECO:0000256" key="3">
    <source>
        <dbReference type="ARBA" id="ARBA00022452"/>
    </source>
</evidence>
<dbReference type="InterPro" id="IPR037066">
    <property type="entry name" value="Plug_dom_sf"/>
</dbReference>
<name>A0AAD0WD20_9GAMM</name>
<dbReference type="AlphaFoldDB" id="A0AAD0WD20"/>
<dbReference type="GeneID" id="99506139"/>
<dbReference type="InterPro" id="IPR000531">
    <property type="entry name" value="Beta-barrel_TonB"/>
</dbReference>
<evidence type="ECO:0000259" key="10">
    <source>
        <dbReference type="Pfam" id="PF00593"/>
    </source>
</evidence>
<evidence type="ECO:0000256" key="9">
    <source>
        <dbReference type="RuleBase" id="RU003357"/>
    </source>
</evidence>
<dbReference type="KEGG" id="pdj:D0907_11735"/>
<comment type="similarity">
    <text evidence="8 9">Belongs to the TonB-dependent receptor family.</text>
</comment>
<dbReference type="RefSeq" id="WP_118844511.1">
    <property type="nucleotide sequence ID" value="NZ_CP032090.1"/>
</dbReference>
<keyword evidence="12" id="KW-0675">Receptor</keyword>
<evidence type="ECO:0000256" key="5">
    <source>
        <dbReference type="ARBA" id="ARBA00023077"/>
    </source>
</evidence>
<evidence type="ECO:0000313" key="13">
    <source>
        <dbReference type="Proteomes" id="UP000264605"/>
    </source>
</evidence>
<dbReference type="Gene3D" id="2.40.170.20">
    <property type="entry name" value="TonB-dependent receptor, beta-barrel domain"/>
    <property type="match status" value="1"/>
</dbReference>
<keyword evidence="6 8" id="KW-0472">Membrane</keyword>
<proteinExistence type="inferred from homology"/>
<keyword evidence="2 8" id="KW-0813">Transport</keyword>